<organism evidence="1 2">
    <name type="scientific">Diphasiastrum complanatum</name>
    <name type="common">Issler's clubmoss</name>
    <name type="synonym">Lycopodium complanatum</name>
    <dbReference type="NCBI Taxonomy" id="34168"/>
    <lineage>
        <taxon>Eukaryota</taxon>
        <taxon>Viridiplantae</taxon>
        <taxon>Streptophyta</taxon>
        <taxon>Embryophyta</taxon>
        <taxon>Tracheophyta</taxon>
        <taxon>Lycopodiopsida</taxon>
        <taxon>Lycopodiales</taxon>
        <taxon>Lycopodiaceae</taxon>
        <taxon>Lycopodioideae</taxon>
        <taxon>Diphasiastrum</taxon>
    </lineage>
</organism>
<dbReference type="EMBL" id="CM055092">
    <property type="protein sequence ID" value="KAJ7571600.1"/>
    <property type="molecule type" value="Genomic_DNA"/>
</dbReference>
<evidence type="ECO:0000313" key="1">
    <source>
        <dbReference type="EMBL" id="KAJ7571600.1"/>
    </source>
</evidence>
<dbReference type="Proteomes" id="UP001162992">
    <property type="component" value="Chromosome 1"/>
</dbReference>
<keyword evidence="2" id="KW-1185">Reference proteome</keyword>
<protein>
    <submittedName>
        <fullName evidence="1">Uncharacterized protein</fullName>
    </submittedName>
</protein>
<sequence>MASDKNLNLNLVPKISIHFTILYKYIPQSCTSSCTTPCDLHLYLHCLSTPLLSAFASPLHKRRERNPHHLHLHLQRLSTKEWNTSPLHKRRERNVHHLHLHLQRLSTKERNPHIIQRFQLLWFVFEREGRFTSASFCWAPACTTGTTHRHHRQQVDA</sequence>
<accession>A0ACC2EYZ5</accession>
<proteinExistence type="predicted"/>
<reference evidence="2" key="1">
    <citation type="journal article" date="2024" name="Proc. Natl. Acad. Sci. U.S.A.">
        <title>Extraordinary preservation of gene collinearity over three hundred million years revealed in homosporous lycophytes.</title>
        <authorList>
            <person name="Li C."/>
            <person name="Wickell D."/>
            <person name="Kuo L.Y."/>
            <person name="Chen X."/>
            <person name="Nie B."/>
            <person name="Liao X."/>
            <person name="Peng D."/>
            <person name="Ji J."/>
            <person name="Jenkins J."/>
            <person name="Williams M."/>
            <person name="Shu S."/>
            <person name="Plott C."/>
            <person name="Barry K."/>
            <person name="Rajasekar S."/>
            <person name="Grimwood J."/>
            <person name="Han X."/>
            <person name="Sun S."/>
            <person name="Hou Z."/>
            <person name="He W."/>
            <person name="Dai G."/>
            <person name="Sun C."/>
            <person name="Schmutz J."/>
            <person name="Leebens-Mack J.H."/>
            <person name="Li F.W."/>
            <person name="Wang L."/>
        </authorList>
    </citation>
    <scope>NUCLEOTIDE SEQUENCE [LARGE SCALE GENOMIC DNA]</scope>
    <source>
        <strain evidence="2">cv. PW_Plant_1</strain>
    </source>
</reference>
<comment type="caution">
    <text evidence="1">The sequence shown here is derived from an EMBL/GenBank/DDBJ whole genome shotgun (WGS) entry which is preliminary data.</text>
</comment>
<evidence type="ECO:0000313" key="2">
    <source>
        <dbReference type="Proteomes" id="UP001162992"/>
    </source>
</evidence>
<name>A0ACC2EYZ5_DIPCM</name>
<gene>
    <name evidence="1" type="ORF">O6H91_01G168300</name>
</gene>